<proteinExistence type="predicted"/>
<dbReference type="AlphaFoldDB" id="A0A6G1K5B3"/>
<reference evidence="3" key="1">
    <citation type="journal article" date="2020" name="Stud. Mycol.">
        <title>101 Dothideomycetes genomes: a test case for predicting lifestyles and emergence of pathogens.</title>
        <authorList>
            <person name="Haridas S."/>
            <person name="Albert R."/>
            <person name="Binder M."/>
            <person name="Bloem J."/>
            <person name="Labutti K."/>
            <person name="Salamov A."/>
            <person name="Andreopoulos B."/>
            <person name="Baker S."/>
            <person name="Barry K."/>
            <person name="Bills G."/>
            <person name="Bluhm B."/>
            <person name="Cannon C."/>
            <person name="Castanera R."/>
            <person name="Culley D."/>
            <person name="Daum C."/>
            <person name="Ezra D."/>
            <person name="Gonzalez J."/>
            <person name="Henrissat B."/>
            <person name="Kuo A."/>
            <person name="Liang C."/>
            <person name="Lipzen A."/>
            <person name="Lutzoni F."/>
            <person name="Magnuson J."/>
            <person name="Mondo S."/>
            <person name="Nolan M."/>
            <person name="Ohm R."/>
            <person name="Pangilinan J."/>
            <person name="Park H.-J."/>
            <person name="Ramirez L."/>
            <person name="Alfaro M."/>
            <person name="Sun H."/>
            <person name="Tritt A."/>
            <person name="Yoshinaga Y."/>
            <person name="Zwiers L.-H."/>
            <person name="Turgeon B."/>
            <person name="Goodwin S."/>
            <person name="Spatafora J."/>
            <person name="Crous P."/>
            <person name="Grigoriev I."/>
        </authorList>
    </citation>
    <scope>NUCLEOTIDE SEQUENCE</scope>
    <source>
        <strain evidence="3">CBS 279.74</strain>
    </source>
</reference>
<name>A0A6G1K5B3_9PLEO</name>
<gene>
    <name evidence="3" type="ORF">K504DRAFT_297964</name>
</gene>
<evidence type="ECO:0008006" key="5">
    <source>
        <dbReference type="Google" id="ProtNLM"/>
    </source>
</evidence>
<dbReference type="EMBL" id="MU005772">
    <property type="protein sequence ID" value="KAF2708066.1"/>
    <property type="molecule type" value="Genomic_DNA"/>
</dbReference>
<feature type="compositionally biased region" description="Basic and acidic residues" evidence="1">
    <location>
        <begin position="94"/>
        <end position="104"/>
    </location>
</feature>
<evidence type="ECO:0000313" key="3">
    <source>
        <dbReference type="EMBL" id="KAF2708066.1"/>
    </source>
</evidence>
<accession>A0A6G1K5B3</accession>
<sequence length="117" mass="13344">MLEPLHRIILINTIILPLSSLYTCTSGSRPNIRPSHVVLTAPLERKYEREKKNLGYNVHLLRHVATSSSRNRRKPDLVVRPPQQVSKSARQRRRAPDAGRRATWEQEAPQCTGLFAA</sequence>
<evidence type="ECO:0000256" key="2">
    <source>
        <dbReference type="SAM" id="SignalP"/>
    </source>
</evidence>
<feature type="chain" id="PRO_5026044446" description="Secreted protein" evidence="2">
    <location>
        <begin position="28"/>
        <end position="117"/>
    </location>
</feature>
<dbReference type="Proteomes" id="UP000799428">
    <property type="component" value="Unassembled WGS sequence"/>
</dbReference>
<evidence type="ECO:0000313" key="4">
    <source>
        <dbReference type="Proteomes" id="UP000799428"/>
    </source>
</evidence>
<feature type="signal peptide" evidence="2">
    <location>
        <begin position="1"/>
        <end position="27"/>
    </location>
</feature>
<keyword evidence="2" id="KW-0732">Signal</keyword>
<protein>
    <recommendedName>
        <fullName evidence="5">Secreted protein</fullName>
    </recommendedName>
</protein>
<organism evidence="3 4">
    <name type="scientific">Pleomassaria siparia CBS 279.74</name>
    <dbReference type="NCBI Taxonomy" id="1314801"/>
    <lineage>
        <taxon>Eukaryota</taxon>
        <taxon>Fungi</taxon>
        <taxon>Dikarya</taxon>
        <taxon>Ascomycota</taxon>
        <taxon>Pezizomycotina</taxon>
        <taxon>Dothideomycetes</taxon>
        <taxon>Pleosporomycetidae</taxon>
        <taxon>Pleosporales</taxon>
        <taxon>Pleomassariaceae</taxon>
        <taxon>Pleomassaria</taxon>
    </lineage>
</organism>
<evidence type="ECO:0000256" key="1">
    <source>
        <dbReference type="SAM" id="MobiDB-lite"/>
    </source>
</evidence>
<keyword evidence="4" id="KW-1185">Reference proteome</keyword>
<feature type="region of interest" description="Disordered" evidence="1">
    <location>
        <begin position="65"/>
        <end position="108"/>
    </location>
</feature>